<reference evidence="2" key="1">
    <citation type="submission" date="2022-11" db="UniProtKB">
        <authorList>
            <consortium name="WormBaseParasite"/>
        </authorList>
    </citation>
    <scope>IDENTIFICATION</scope>
</reference>
<protein>
    <submittedName>
        <fullName evidence="2">Uncharacterized protein</fullName>
    </submittedName>
</protein>
<accession>A0A914LKB9</accession>
<dbReference type="AlphaFoldDB" id="A0A914LKB9"/>
<proteinExistence type="predicted"/>
<dbReference type="WBParaSite" id="Minc3s00600g14921">
    <property type="protein sequence ID" value="Minc3s00600g14921"/>
    <property type="gene ID" value="Minc3s00600g14921"/>
</dbReference>
<dbReference type="Proteomes" id="UP000887563">
    <property type="component" value="Unplaced"/>
</dbReference>
<sequence length="116" mass="13190">MAAVAVVEVAVEHPTQFVDVDYDEIVPVGLAIVKNSDHQFDHDKALGSVDEKMDECLYPYVEFVVVEHQNVDAVVVVDVLIQVFLLRNILLYEKLYKAIHHALIDKKVPSKFQIFI</sequence>
<name>A0A914LKB9_MELIC</name>
<keyword evidence="1" id="KW-1185">Reference proteome</keyword>
<evidence type="ECO:0000313" key="2">
    <source>
        <dbReference type="WBParaSite" id="Minc3s00600g14921"/>
    </source>
</evidence>
<evidence type="ECO:0000313" key="1">
    <source>
        <dbReference type="Proteomes" id="UP000887563"/>
    </source>
</evidence>
<organism evidence="1 2">
    <name type="scientific">Meloidogyne incognita</name>
    <name type="common">Southern root-knot nematode worm</name>
    <name type="synonym">Oxyuris incognita</name>
    <dbReference type="NCBI Taxonomy" id="6306"/>
    <lineage>
        <taxon>Eukaryota</taxon>
        <taxon>Metazoa</taxon>
        <taxon>Ecdysozoa</taxon>
        <taxon>Nematoda</taxon>
        <taxon>Chromadorea</taxon>
        <taxon>Rhabditida</taxon>
        <taxon>Tylenchina</taxon>
        <taxon>Tylenchomorpha</taxon>
        <taxon>Tylenchoidea</taxon>
        <taxon>Meloidogynidae</taxon>
        <taxon>Meloidogyninae</taxon>
        <taxon>Meloidogyne</taxon>
        <taxon>Meloidogyne incognita group</taxon>
    </lineage>
</organism>